<proteinExistence type="predicted"/>
<protein>
    <submittedName>
        <fullName evidence="1">Uncharacterized protein</fullName>
    </submittedName>
</protein>
<dbReference type="PANTHER" id="PTHR31509">
    <property type="entry name" value="BPS1-LIKE PROTEIN"/>
    <property type="match status" value="1"/>
</dbReference>
<organism evidence="1 2">
    <name type="scientific">Zingiber officinale</name>
    <name type="common">Ginger</name>
    <name type="synonym">Amomum zingiber</name>
    <dbReference type="NCBI Taxonomy" id="94328"/>
    <lineage>
        <taxon>Eukaryota</taxon>
        <taxon>Viridiplantae</taxon>
        <taxon>Streptophyta</taxon>
        <taxon>Embryophyta</taxon>
        <taxon>Tracheophyta</taxon>
        <taxon>Spermatophyta</taxon>
        <taxon>Magnoliopsida</taxon>
        <taxon>Liliopsida</taxon>
        <taxon>Zingiberales</taxon>
        <taxon>Zingiberaceae</taxon>
        <taxon>Zingiber</taxon>
    </lineage>
</organism>
<keyword evidence="2" id="KW-1185">Reference proteome</keyword>
<sequence>MALIRCLEPLSLTLQPSFAEIYCREEKIRASVFSVRATIRRFKGRGGEGRGEERQTMEPSSDFFAFLVRGVDELLGDASFSSSDFMSLQFLQRAAALLRALHSRLTGLVRKLHLPVGERWLDEYMDESSRLWDVCRVIKLGVAGMENYCSAGADMVAAVERWRRGPTAQLARQAMRAVSICRREATGLEEENRALMETRIELSSLKLEEASWAESRYDAFNGFRSMLCALRNAGSLLLLILLWGSVHYGPDLAAALAAAGEAYSPFFASETSLCVARLRQRMVAEAGRAAPGIRMREFRRVRARTEELREELESAGAWRCDAEAAAGGGRVKEMAEELKGWLGMLRSGSESLVGELDDLLDEIVEARKKLSYLCSRR</sequence>
<dbReference type="AlphaFoldDB" id="A0A8J5C0P0"/>
<evidence type="ECO:0000313" key="2">
    <source>
        <dbReference type="Proteomes" id="UP000734854"/>
    </source>
</evidence>
<dbReference type="EMBL" id="JACMSC010000179">
    <property type="protein sequence ID" value="KAG6466339.1"/>
    <property type="molecule type" value="Genomic_DNA"/>
</dbReference>
<gene>
    <name evidence="1" type="ORF">ZIOFF_075830</name>
</gene>
<comment type="caution">
    <text evidence="1">The sequence shown here is derived from an EMBL/GenBank/DDBJ whole genome shotgun (WGS) entry which is preliminary data.</text>
</comment>
<dbReference type="Proteomes" id="UP000734854">
    <property type="component" value="Unassembled WGS sequence"/>
</dbReference>
<name>A0A8J5C0P0_ZINOF</name>
<dbReference type="OrthoDB" id="691840at2759"/>
<accession>A0A8J5C0P0</accession>
<reference evidence="1 2" key="1">
    <citation type="submission" date="2020-08" db="EMBL/GenBank/DDBJ databases">
        <title>Plant Genome Project.</title>
        <authorList>
            <person name="Zhang R.-G."/>
        </authorList>
    </citation>
    <scope>NUCLEOTIDE SEQUENCE [LARGE SCALE GENOMIC DNA]</scope>
    <source>
        <tissue evidence="1">Rhizome</tissue>
    </source>
</reference>
<evidence type="ECO:0000313" key="1">
    <source>
        <dbReference type="EMBL" id="KAG6466339.1"/>
    </source>
</evidence>